<feature type="compositionally biased region" description="Basic and acidic residues" evidence="1">
    <location>
        <begin position="430"/>
        <end position="451"/>
    </location>
</feature>
<feature type="region of interest" description="Disordered" evidence="1">
    <location>
        <begin position="20"/>
        <end position="42"/>
    </location>
</feature>
<evidence type="ECO:0000256" key="1">
    <source>
        <dbReference type="SAM" id="MobiDB-lite"/>
    </source>
</evidence>
<dbReference type="EMBL" id="CP011509">
    <property type="protein sequence ID" value="AKJ03787.1"/>
    <property type="molecule type" value="Genomic_DNA"/>
</dbReference>
<name>A0AAC8Q9X0_9BACT</name>
<dbReference type="AlphaFoldDB" id="A0AAC8Q9X0"/>
<feature type="compositionally biased region" description="Basic and acidic residues" evidence="1">
    <location>
        <begin position="271"/>
        <end position="294"/>
    </location>
</feature>
<evidence type="ECO:0000313" key="2">
    <source>
        <dbReference type="EMBL" id="AKJ03787.1"/>
    </source>
</evidence>
<feature type="compositionally biased region" description="Basic and acidic residues" evidence="1">
    <location>
        <begin position="731"/>
        <end position="742"/>
    </location>
</feature>
<accession>A0AAC8Q9X0</accession>
<organism evidence="2 3">
    <name type="scientific">Archangium gephyra</name>
    <dbReference type="NCBI Taxonomy" id="48"/>
    <lineage>
        <taxon>Bacteria</taxon>
        <taxon>Pseudomonadati</taxon>
        <taxon>Myxococcota</taxon>
        <taxon>Myxococcia</taxon>
        <taxon>Myxococcales</taxon>
        <taxon>Cystobacterineae</taxon>
        <taxon>Archangiaceae</taxon>
        <taxon>Archangium</taxon>
    </lineage>
</organism>
<feature type="region of interest" description="Disordered" evidence="1">
    <location>
        <begin position="428"/>
        <end position="451"/>
    </location>
</feature>
<sequence>MFPVRKNHREGRALLGSALDEDGAAVGLHDLPGEEEPEPEPAVVTLGDRPLELLEDTGLGLARETDALVLDDEPHRVRPGLDPDLQRLSLPELDGVLEQVGDGLLQSKPVPPSDGGARGPHFQRGTAARQLLAQVLHHLLDHLAELHLLPHQLETPRADAGDLEDLLDERAEPHGLGLDAGQLAQERVGANPLLRRVPGQPVKARDAELQGRQGRAKLMGGDHEEDIPEPDGLLGLLIQPGVLIREGGVPCHLLGQLELLPPIAPSMGARAEGEHPEHVSSRHEGHRDGAPGSERDDELRMFLVHTRGPDVLLRHLGVELGLASPKHLSGRTGASLPGRVTLGECVEQGPLRGADMRPREPADPPLHHHVDDAPVREVAHTQLSQAGEGLAVVERLGEDEAGLREERDVAMSLRELVGPRPYLPLQRLVPGDDRPHRHPHAHEQDRQEPPEEGVAIERRLHRVDPSAPDDLLFLFRDLVQSFLDDAIQEGLVLADRHRQLVFVGDSSRHMEVGQVLLGDVEGQGRDMHDHRIDFAGRQAQQSFEIIGNGDELKLGMSPLQVLMGSEVLADRDPQPPHLLEGEHLIRPLAHDDEVGDADVRLGEEKVFQALGGPGQPAGQVHPSRAQVLQQLAEGGGSGPAELDAQLVLQQPGIVLRDAAELSFVVDERQGGIEIGPTHETAGMALEPLPLLGGERIPGGPLEVAAPEQEGHAGQGSQPDEEKPSLYAFPPHLRESPHPRSPERNPGTLGRASWSPLATSIHSPR</sequence>
<feature type="region of interest" description="Disordered" evidence="1">
    <location>
        <begin position="692"/>
        <end position="764"/>
    </location>
</feature>
<feature type="compositionally biased region" description="Polar residues" evidence="1">
    <location>
        <begin position="755"/>
        <end position="764"/>
    </location>
</feature>
<feature type="region of interest" description="Disordered" evidence="1">
    <location>
        <begin position="268"/>
        <end position="294"/>
    </location>
</feature>
<reference evidence="2 3" key="1">
    <citation type="submission" date="2015-05" db="EMBL/GenBank/DDBJ databases">
        <title>Genome assembly of Archangium gephyra DSM 2261.</title>
        <authorList>
            <person name="Sharma G."/>
            <person name="Subramanian S."/>
        </authorList>
    </citation>
    <scope>NUCLEOTIDE SEQUENCE [LARGE SCALE GENOMIC DNA]</scope>
    <source>
        <strain evidence="2 3">DSM 2261</strain>
    </source>
</reference>
<proteinExistence type="predicted"/>
<evidence type="ECO:0000313" key="3">
    <source>
        <dbReference type="Proteomes" id="UP000035579"/>
    </source>
</evidence>
<protein>
    <submittedName>
        <fullName evidence="2">Uncharacterized protein</fullName>
    </submittedName>
</protein>
<dbReference type="KEGG" id="age:AA314_05413"/>
<gene>
    <name evidence="2" type="ORF">AA314_05413</name>
</gene>
<dbReference type="Proteomes" id="UP000035579">
    <property type="component" value="Chromosome"/>
</dbReference>